<name>A0AAN6G5I4_9BASI</name>
<keyword evidence="1" id="KW-0175">Coiled coil</keyword>
<evidence type="ECO:0000256" key="2">
    <source>
        <dbReference type="SAM" id="MobiDB-lite"/>
    </source>
</evidence>
<feature type="coiled-coil region" evidence="1">
    <location>
        <begin position="12"/>
        <end position="39"/>
    </location>
</feature>
<comment type="caution">
    <text evidence="3">The sequence shown here is derived from an EMBL/GenBank/DDBJ whole genome shotgun (WGS) entry which is preliminary data.</text>
</comment>
<gene>
    <name evidence="3" type="ORF">OC842_007768</name>
</gene>
<dbReference type="AlphaFoldDB" id="A0AAN6G5I4"/>
<evidence type="ECO:0000313" key="3">
    <source>
        <dbReference type="EMBL" id="KAK0518515.1"/>
    </source>
</evidence>
<accession>A0AAN6G5I4</accession>
<dbReference type="EMBL" id="JAPDMQ010001261">
    <property type="protein sequence ID" value="KAK0518515.1"/>
    <property type="molecule type" value="Genomic_DNA"/>
</dbReference>
<keyword evidence="4" id="KW-1185">Reference proteome</keyword>
<organism evidence="3 4">
    <name type="scientific">Tilletia horrida</name>
    <dbReference type="NCBI Taxonomy" id="155126"/>
    <lineage>
        <taxon>Eukaryota</taxon>
        <taxon>Fungi</taxon>
        <taxon>Dikarya</taxon>
        <taxon>Basidiomycota</taxon>
        <taxon>Ustilaginomycotina</taxon>
        <taxon>Exobasidiomycetes</taxon>
        <taxon>Tilletiales</taxon>
        <taxon>Tilletiaceae</taxon>
        <taxon>Tilletia</taxon>
    </lineage>
</organism>
<evidence type="ECO:0000313" key="4">
    <source>
        <dbReference type="Proteomes" id="UP001176521"/>
    </source>
</evidence>
<reference evidence="3" key="1">
    <citation type="journal article" date="2023" name="PhytoFront">
        <title>Draft Genome Resources of Seven Strains of Tilletia horrida, Causal Agent of Kernel Smut of Rice.</title>
        <authorList>
            <person name="Khanal S."/>
            <person name="Antony Babu S."/>
            <person name="Zhou X.G."/>
        </authorList>
    </citation>
    <scope>NUCLEOTIDE SEQUENCE</scope>
    <source>
        <strain evidence="3">TX3</strain>
    </source>
</reference>
<dbReference type="Proteomes" id="UP001176521">
    <property type="component" value="Unassembled WGS sequence"/>
</dbReference>
<protein>
    <submittedName>
        <fullName evidence="3">Uncharacterized protein</fullName>
    </submittedName>
</protein>
<evidence type="ECO:0000256" key="1">
    <source>
        <dbReference type="SAM" id="Coils"/>
    </source>
</evidence>
<feature type="region of interest" description="Disordered" evidence="2">
    <location>
        <begin position="64"/>
        <end position="90"/>
    </location>
</feature>
<sequence>MSTSSSTTSFAQQEAESIASALVREYRDLEAAYIEAEGDGVNLFKLQDEIAAIMALCTLATCAGPTPTHTPTPTSASSAATTSGSSSLSS</sequence>
<proteinExistence type="predicted"/>